<evidence type="ECO:0000256" key="3">
    <source>
        <dbReference type="ARBA" id="ARBA00022989"/>
    </source>
</evidence>
<dbReference type="Pfam" id="PF07291">
    <property type="entry name" value="MauE"/>
    <property type="match status" value="1"/>
</dbReference>
<keyword evidence="4 5" id="KW-0472">Membrane</keyword>
<feature type="transmembrane region" description="Helical" evidence="5">
    <location>
        <begin position="64"/>
        <end position="83"/>
    </location>
</feature>
<evidence type="ECO:0000256" key="2">
    <source>
        <dbReference type="ARBA" id="ARBA00022692"/>
    </source>
</evidence>
<dbReference type="Proteomes" id="UP000006315">
    <property type="component" value="Unassembled WGS sequence"/>
</dbReference>
<organism evidence="7 8">
    <name type="scientific">Schinkia azotoformans LMG 9581</name>
    <dbReference type="NCBI Taxonomy" id="1131731"/>
    <lineage>
        <taxon>Bacteria</taxon>
        <taxon>Bacillati</taxon>
        <taxon>Bacillota</taxon>
        <taxon>Bacilli</taxon>
        <taxon>Bacillales</taxon>
        <taxon>Bacillaceae</taxon>
        <taxon>Calidifontibacillus/Schinkia group</taxon>
        <taxon>Schinkia</taxon>
    </lineage>
</organism>
<keyword evidence="3 5" id="KW-1133">Transmembrane helix</keyword>
<keyword evidence="2 5" id="KW-0812">Transmembrane</keyword>
<keyword evidence="8" id="KW-1185">Reference proteome</keyword>
<protein>
    <recommendedName>
        <fullName evidence="6">Methylamine utilisation protein MauE domain-containing protein</fullName>
    </recommendedName>
</protein>
<dbReference type="InterPro" id="IPR009908">
    <property type="entry name" value="Methylamine_util_MauE"/>
</dbReference>
<evidence type="ECO:0000256" key="4">
    <source>
        <dbReference type="ARBA" id="ARBA00023136"/>
    </source>
</evidence>
<dbReference type="AlphaFoldDB" id="K6EBH6"/>
<evidence type="ECO:0000259" key="6">
    <source>
        <dbReference type="Pfam" id="PF07291"/>
    </source>
</evidence>
<accession>K6EBH6</accession>
<dbReference type="RefSeq" id="WP_003329277.1">
    <property type="nucleotide sequence ID" value="NZ_AJLR01000007.1"/>
</dbReference>
<feature type="transmembrane region" description="Helical" evidence="5">
    <location>
        <begin position="104"/>
        <end position="125"/>
    </location>
</feature>
<reference evidence="7 8" key="1">
    <citation type="journal article" date="2012" name="Front. Microbiol.">
        <title>Redundancy and modularity in membrane-associated dissimilatory nitrate reduction in Bacillus.</title>
        <authorList>
            <person name="Heylen K."/>
            <person name="Keltjens J."/>
        </authorList>
    </citation>
    <scope>NUCLEOTIDE SEQUENCE [LARGE SCALE GENOMIC DNA]</scope>
    <source>
        <strain evidence="7 8">LMG 9581</strain>
    </source>
</reference>
<comment type="subcellular location">
    <subcellularLocation>
        <location evidence="1">Membrane</location>
        <topology evidence="1">Multi-pass membrane protein</topology>
    </subcellularLocation>
</comment>
<dbReference type="EMBL" id="AJLR01000007">
    <property type="protein sequence ID" value="EKN70786.1"/>
    <property type="molecule type" value="Genomic_DNA"/>
</dbReference>
<name>K6EBH6_SCHAZ</name>
<feature type="transmembrane region" description="Helical" evidence="5">
    <location>
        <begin position="38"/>
        <end position="58"/>
    </location>
</feature>
<dbReference type="GO" id="GO:0016020">
    <property type="term" value="C:membrane"/>
    <property type="evidence" value="ECO:0007669"/>
    <property type="project" value="UniProtKB-SubCell"/>
</dbReference>
<evidence type="ECO:0000313" key="8">
    <source>
        <dbReference type="Proteomes" id="UP000006315"/>
    </source>
</evidence>
<feature type="domain" description="Methylamine utilisation protein MauE" evidence="6">
    <location>
        <begin position="5"/>
        <end position="124"/>
    </location>
</feature>
<comment type="caution">
    <text evidence="7">The sequence shown here is derived from an EMBL/GenBank/DDBJ whole genome shotgun (WGS) entry which is preliminary data.</text>
</comment>
<proteinExistence type="predicted"/>
<evidence type="ECO:0000313" key="7">
    <source>
        <dbReference type="EMBL" id="EKN70786.1"/>
    </source>
</evidence>
<sequence>MEISISIFLRLFLSTIFFISASMKLFSVEQVKRTIRNLGFNDALWILIVIVEYAIAGILLVDNYYYFLFFIALLLIFFLFLNIKTMLEKKNIKCNCFGDFSNESFGIHTIFRIMLLLSSVLYLIYIKDQSRVLELPFLNMIAYSLLFTGILISYLLISTIINSIKT</sequence>
<evidence type="ECO:0000256" key="5">
    <source>
        <dbReference type="SAM" id="Phobius"/>
    </source>
</evidence>
<dbReference type="GO" id="GO:0030416">
    <property type="term" value="P:methylamine metabolic process"/>
    <property type="evidence" value="ECO:0007669"/>
    <property type="project" value="InterPro"/>
</dbReference>
<feature type="transmembrane region" description="Helical" evidence="5">
    <location>
        <begin position="137"/>
        <end position="157"/>
    </location>
</feature>
<gene>
    <name evidence="7" type="ORF">BAZO_00845</name>
</gene>
<feature type="transmembrane region" description="Helical" evidence="5">
    <location>
        <begin position="6"/>
        <end position="26"/>
    </location>
</feature>
<evidence type="ECO:0000256" key="1">
    <source>
        <dbReference type="ARBA" id="ARBA00004141"/>
    </source>
</evidence>